<feature type="signal peptide" evidence="1">
    <location>
        <begin position="1"/>
        <end position="28"/>
    </location>
</feature>
<name>A0ABV0UTI8_9TELE</name>
<evidence type="ECO:0008006" key="4">
    <source>
        <dbReference type="Google" id="ProtNLM"/>
    </source>
</evidence>
<comment type="caution">
    <text evidence="2">The sequence shown here is derived from an EMBL/GenBank/DDBJ whole genome shotgun (WGS) entry which is preliminary data.</text>
</comment>
<accession>A0ABV0UTI8</accession>
<gene>
    <name evidence="2" type="ORF">ILYODFUR_012191</name>
</gene>
<feature type="chain" id="PRO_5047339693" description="Secreted protein" evidence="1">
    <location>
        <begin position="29"/>
        <end position="105"/>
    </location>
</feature>
<proteinExistence type="predicted"/>
<reference evidence="2 3" key="1">
    <citation type="submission" date="2021-06" db="EMBL/GenBank/DDBJ databases">
        <authorList>
            <person name="Palmer J.M."/>
        </authorList>
    </citation>
    <scope>NUCLEOTIDE SEQUENCE [LARGE SCALE GENOMIC DNA]</scope>
    <source>
        <strain evidence="3">if_2019</strain>
        <tissue evidence="2">Muscle</tissue>
    </source>
</reference>
<organism evidence="2 3">
    <name type="scientific">Ilyodon furcidens</name>
    <name type="common">goldbreast splitfin</name>
    <dbReference type="NCBI Taxonomy" id="33524"/>
    <lineage>
        <taxon>Eukaryota</taxon>
        <taxon>Metazoa</taxon>
        <taxon>Chordata</taxon>
        <taxon>Craniata</taxon>
        <taxon>Vertebrata</taxon>
        <taxon>Euteleostomi</taxon>
        <taxon>Actinopterygii</taxon>
        <taxon>Neopterygii</taxon>
        <taxon>Teleostei</taxon>
        <taxon>Neoteleostei</taxon>
        <taxon>Acanthomorphata</taxon>
        <taxon>Ovalentaria</taxon>
        <taxon>Atherinomorphae</taxon>
        <taxon>Cyprinodontiformes</taxon>
        <taxon>Goodeidae</taxon>
        <taxon>Ilyodon</taxon>
    </lineage>
</organism>
<evidence type="ECO:0000313" key="3">
    <source>
        <dbReference type="Proteomes" id="UP001482620"/>
    </source>
</evidence>
<dbReference type="EMBL" id="JAHRIQ010082044">
    <property type="protein sequence ID" value="MEQ2247730.1"/>
    <property type="molecule type" value="Genomic_DNA"/>
</dbReference>
<keyword evidence="3" id="KW-1185">Reference proteome</keyword>
<evidence type="ECO:0000313" key="2">
    <source>
        <dbReference type="EMBL" id="MEQ2247730.1"/>
    </source>
</evidence>
<dbReference type="Proteomes" id="UP001482620">
    <property type="component" value="Unassembled WGS sequence"/>
</dbReference>
<protein>
    <recommendedName>
        <fullName evidence="4">Secreted protein</fullName>
    </recommendedName>
</protein>
<sequence length="105" mass="11537">MDKNRRENLVFPVFILILSASLPPPTSPCLSFLPFVASTLNSAFHPLYLRKTAVSFGKTAGLGGKIMLKGRADSPLWLMLGKEGRRCREQCSGADKQIWTGQQNG</sequence>
<keyword evidence="1" id="KW-0732">Signal</keyword>
<evidence type="ECO:0000256" key="1">
    <source>
        <dbReference type="SAM" id="SignalP"/>
    </source>
</evidence>